<dbReference type="STRING" id="1265846.PROCOU_00570"/>
<organism evidence="2 3">
    <name type="scientific">Listeria rocourtiae</name>
    <dbReference type="NCBI Taxonomy" id="647910"/>
    <lineage>
        <taxon>Bacteria</taxon>
        <taxon>Bacillati</taxon>
        <taxon>Bacillota</taxon>
        <taxon>Bacilli</taxon>
        <taxon>Bacillales</taxon>
        <taxon>Listeriaceae</taxon>
        <taxon>Listeria</taxon>
    </lineage>
</organism>
<protein>
    <submittedName>
        <fullName evidence="2">Uncharacterized protein</fullName>
    </submittedName>
</protein>
<dbReference type="Proteomes" id="UP000295558">
    <property type="component" value="Unassembled WGS sequence"/>
</dbReference>
<dbReference type="AlphaFoldDB" id="A0A4R6ZJH9"/>
<keyword evidence="1" id="KW-0472">Membrane</keyword>
<evidence type="ECO:0000313" key="3">
    <source>
        <dbReference type="Proteomes" id="UP000295558"/>
    </source>
</evidence>
<evidence type="ECO:0000256" key="1">
    <source>
        <dbReference type="SAM" id="Phobius"/>
    </source>
</evidence>
<sequence length="94" mass="10923">MIWMELGTILTLIQDTAAQTLCVVITIHLLANKAFTKVEMLMIVLILFFGGVPLLGYYQYFSIIYIILVLVVAFRWKKKDCLHQRRCLLLQLFS</sequence>
<gene>
    <name evidence="2" type="ORF">DFP96_108102</name>
</gene>
<comment type="caution">
    <text evidence="2">The sequence shown here is derived from an EMBL/GenBank/DDBJ whole genome shotgun (WGS) entry which is preliminary data.</text>
</comment>
<keyword evidence="1" id="KW-1133">Transmembrane helix</keyword>
<feature type="transmembrane region" description="Helical" evidence="1">
    <location>
        <begin position="6"/>
        <end position="27"/>
    </location>
</feature>
<feature type="transmembrane region" description="Helical" evidence="1">
    <location>
        <begin position="57"/>
        <end position="76"/>
    </location>
</feature>
<keyword evidence="3" id="KW-1185">Reference proteome</keyword>
<keyword evidence="1" id="KW-0812">Transmembrane</keyword>
<evidence type="ECO:0000313" key="2">
    <source>
        <dbReference type="EMBL" id="TDR52428.1"/>
    </source>
</evidence>
<name>A0A4R6ZJH9_9LIST</name>
<accession>A0A4R6ZJH9</accession>
<proteinExistence type="predicted"/>
<reference evidence="2 3" key="1">
    <citation type="submission" date="2019-03" db="EMBL/GenBank/DDBJ databases">
        <title>Genomic Encyclopedia of Type Strains, Phase III (KMG-III): the genomes of soil and plant-associated and newly described type strains.</title>
        <authorList>
            <person name="Whitman W."/>
        </authorList>
    </citation>
    <scope>NUCLEOTIDE SEQUENCE [LARGE SCALE GENOMIC DNA]</scope>
    <source>
        <strain evidence="2 3">CECT 7972</strain>
    </source>
</reference>
<dbReference type="EMBL" id="SNZK01000008">
    <property type="protein sequence ID" value="TDR52428.1"/>
    <property type="molecule type" value="Genomic_DNA"/>
</dbReference>